<feature type="binding site" description="covalent" evidence="8">
    <location>
        <position position="41"/>
    </location>
    <ligand>
        <name>heme c</name>
        <dbReference type="ChEBI" id="CHEBI:61717"/>
        <label>1</label>
    </ligand>
</feature>
<dbReference type="Gene3D" id="1.10.760.10">
    <property type="entry name" value="Cytochrome c-like domain"/>
    <property type="match status" value="2"/>
</dbReference>
<dbReference type="RefSeq" id="WP_047965890.1">
    <property type="nucleotide sequence ID" value="NZ_JAQQKY010000001.1"/>
</dbReference>
<name>A0A495BIG4_VOGIN</name>
<feature type="binding site" description="axial binding residue" evidence="9">
    <location>
        <position position="84"/>
    </location>
    <ligand>
        <name>heme c</name>
        <dbReference type="ChEBI" id="CHEBI:61717"/>
        <label>1</label>
    </ligand>
    <ligandPart>
        <name>Fe</name>
        <dbReference type="ChEBI" id="CHEBI:18248"/>
    </ligandPart>
</feature>
<evidence type="ECO:0000256" key="9">
    <source>
        <dbReference type="PIRSR" id="PIRSR000005-2"/>
    </source>
</evidence>
<dbReference type="Proteomes" id="UP000279384">
    <property type="component" value="Unassembled WGS sequence"/>
</dbReference>
<comment type="caution">
    <text evidence="13">The sequence shown here is derived from an EMBL/GenBank/DDBJ whole genome shotgun (WGS) entry which is preliminary data.</text>
</comment>
<dbReference type="Pfam" id="PF00034">
    <property type="entry name" value="Cytochrom_C"/>
    <property type="match status" value="2"/>
</dbReference>
<evidence type="ECO:0000313" key="15">
    <source>
        <dbReference type="Proteomes" id="UP001221566"/>
    </source>
</evidence>
<dbReference type="InterPro" id="IPR024167">
    <property type="entry name" value="Cytochrome_c4-like"/>
</dbReference>
<sequence length="205" mass="21444">MKRKMLLAIAAATLAGSALAATPAVTRGDVAKGKVIAEQVCAACHGADGNSVASANPSLAGQHAKYLESQLKAFKSGERKNPIMLGMASSLSDADMKNVAEYFSEQKLKARQANDKALLPAGQKLYKAGNPVTRVPACMACHGAAGKGFPAQYPALGSQHAAYIVKQLNDFKAGTDRKNSIMADVAMRMSDADMKAVAEYISGLR</sequence>
<dbReference type="InterPro" id="IPR008168">
    <property type="entry name" value="Cyt_C_IC"/>
</dbReference>
<keyword evidence="10" id="KW-0732">Signal</keyword>
<evidence type="ECO:0000256" key="7">
    <source>
        <dbReference type="ARBA" id="ARBA00023004"/>
    </source>
</evidence>
<dbReference type="PANTHER" id="PTHR33751:SF9">
    <property type="entry name" value="CYTOCHROME C4"/>
    <property type="match status" value="1"/>
</dbReference>
<keyword evidence="6" id="KW-0249">Electron transport</keyword>
<evidence type="ECO:0000256" key="10">
    <source>
        <dbReference type="SAM" id="SignalP"/>
    </source>
</evidence>
<comment type="PTM">
    <text evidence="8">Binds 2 heme c groups covalently per subunit.</text>
</comment>
<dbReference type="PRINTS" id="PR00605">
    <property type="entry name" value="CYTCHROMECIC"/>
</dbReference>
<dbReference type="PIRSF" id="PIRSF000005">
    <property type="entry name" value="Cytochrome_c4"/>
    <property type="match status" value="1"/>
</dbReference>
<reference evidence="12 15" key="2">
    <citation type="submission" date="2023-01" db="EMBL/GenBank/DDBJ databases">
        <title>Novel species of the genus Vogesella isolated from rivers.</title>
        <authorList>
            <person name="Lu H."/>
        </authorList>
    </citation>
    <scope>NUCLEOTIDE SEQUENCE [LARGE SCALE GENOMIC DNA]</scope>
    <source>
        <strain evidence="12 15">SH7W</strain>
    </source>
</reference>
<dbReference type="EMBL" id="JAQQKY010000001">
    <property type="protein sequence ID" value="MDC7689411.1"/>
    <property type="molecule type" value="Genomic_DNA"/>
</dbReference>
<dbReference type="GO" id="GO:0042597">
    <property type="term" value="C:periplasmic space"/>
    <property type="evidence" value="ECO:0007669"/>
    <property type="project" value="UniProtKB-SubCell"/>
</dbReference>
<evidence type="ECO:0000313" key="12">
    <source>
        <dbReference type="EMBL" id="MDC7689411.1"/>
    </source>
</evidence>
<evidence type="ECO:0000256" key="4">
    <source>
        <dbReference type="ARBA" id="ARBA00022723"/>
    </source>
</evidence>
<keyword evidence="2" id="KW-0813">Transport</keyword>
<feature type="binding site" description="covalent" evidence="8">
    <location>
        <position position="138"/>
    </location>
    <ligand>
        <name>heme c</name>
        <dbReference type="ChEBI" id="CHEBI:61717"/>
        <label>2</label>
    </ligand>
</feature>
<keyword evidence="15" id="KW-1185">Reference proteome</keyword>
<feature type="chain" id="PRO_5019783105" evidence="10">
    <location>
        <begin position="21"/>
        <end position="205"/>
    </location>
</feature>
<dbReference type="EMBL" id="RBID01000013">
    <property type="protein sequence ID" value="RKQ60135.1"/>
    <property type="molecule type" value="Genomic_DNA"/>
</dbReference>
<dbReference type="AlphaFoldDB" id="A0A495BIG4"/>
<dbReference type="InterPro" id="IPR050597">
    <property type="entry name" value="Cytochrome_c_Oxidase_Subunit"/>
</dbReference>
<gene>
    <name evidence="13" type="ORF">C8E02_1479</name>
    <name evidence="12" type="ORF">PQU93_01225</name>
</gene>
<feature type="binding site" description="covalent" evidence="8">
    <location>
        <position position="141"/>
    </location>
    <ligand>
        <name>heme c</name>
        <dbReference type="ChEBI" id="CHEBI:61717"/>
        <label>2</label>
    </ligand>
</feature>
<feature type="domain" description="Cytochrome c" evidence="11">
    <location>
        <begin position="28"/>
        <end position="107"/>
    </location>
</feature>
<keyword evidence="5" id="KW-0574">Periplasm</keyword>
<feature type="domain" description="Cytochrome c" evidence="11">
    <location>
        <begin position="117"/>
        <end position="205"/>
    </location>
</feature>
<dbReference type="GO" id="GO:0020037">
    <property type="term" value="F:heme binding"/>
    <property type="evidence" value="ECO:0007669"/>
    <property type="project" value="InterPro"/>
</dbReference>
<comment type="subcellular location">
    <subcellularLocation>
        <location evidence="1">Periplasm</location>
    </subcellularLocation>
</comment>
<keyword evidence="3 8" id="KW-0349">Heme</keyword>
<keyword evidence="4 9" id="KW-0479">Metal-binding</keyword>
<dbReference type="PANTHER" id="PTHR33751">
    <property type="entry name" value="CBB3-TYPE CYTOCHROME C OXIDASE SUBUNIT FIXP"/>
    <property type="match status" value="1"/>
</dbReference>
<dbReference type="InterPro" id="IPR036909">
    <property type="entry name" value="Cyt_c-like_dom_sf"/>
</dbReference>
<evidence type="ECO:0000256" key="3">
    <source>
        <dbReference type="ARBA" id="ARBA00022617"/>
    </source>
</evidence>
<proteinExistence type="predicted"/>
<keyword evidence="7 9" id="KW-0408">Iron</keyword>
<dbReference type="GO" id="GO:0009055">
    <property type="term" value="F:electron transfer activity"/>
    <property type="evidence" value="ECO:0007669"/>
    <property type="project" value="InterPro"/>
</dbReference>
<dbReference type="SUPFAM" id="SSF46626">
    <property type="entry name" value="Cytochrome c"/>
    <property type="match status" value="2"/>
</dbReference>
<feature type="binding site" description="axial binding residue" evidence="9">
    <location>
        <position position="45"/>
    </location>
    <ligand>
        <name>heme c</name>
        <dbReference type="ChEBI" id="CHEBI:61717"/>
        <label>1</label>
    </ligand>
    <ligandPart>
        <name>Fe</name>
        <dbReference type="ChEBI" id="CHEBI:18248"/>
    </ligandPart>
</feature>
<organism evidence="13 14">
    <name type="scientific">Vogesella indigofera</name>
    <name type="common">Pseudomonas indigofera</name>
    <dbReference type="NCBI Taxonomy" id="45465"/>
    <lineage>
        <taxon>Bacteria</taxon>
        <taxon>Pseudomonadati</taxon>
        <taxon>Pseudomonadota</taxon>
        <taxon>Betaproteobacteria</taxon>
        <taxon>Neisseriales</taxon>
        <taxon>Chromobacteriaceae</taxon>
        <taxon>Vogesella</taxon>
    </lineage>
</organism>
<dbReference type="GO" id="GO:0005506">
    <property type="term" value="F:iron ion binding"/>
    <property type="evidence" value="ECO:0007669"/>
    <property type="project" value="InterPro"/>
</dbReference>
<dbReference type="InterPro" id="IPR009056">
    <property type="entry name" value="Cyt_c-like_dom"/>
</dbReference>
<evidence type="ECO:0000256" key="8">
    <source>
        <dbReference type="PIRSR" id="PIRSR000005-1"/>
    </source>
</evidence>
<feature type="binding site" description="axial binding residue" evidence="9">
    <location>
        <position position="142"/>
    </location>
    <ligand>
        <name>heme c</name>
        <dbReference type="ChEBI" id="CHEBI:61717"/>
        <label>2</label>
    </ligand>
    <ligandPart>
        <name>Fe</name>
        <dbReference type="ChEBI" id="CHEBI:18248"/>
    </ligandPart>
</feature>
<dbReference type="Proteomes" id="UP001221566">
    <property type="component" value="Unassembled WGS sequence"/>
</dbReference>
<evidence type="ECO:0000256" key="6">
    <source>
        <dbReference type="ARBA" id="ARBA00022982"/>
    </source>
</evidence>
<evidence type="ECO:0000256" key="2">
    <source>
        <dbReference type="ARBA" id="ARBA00022448"/>
    </source>
</evidence>
<evidence type="ECO:0000256" key="1">
    <source>
        <dbReference type="ARBA" id="ARBA00004418"/>
    </source>
</evidence>
<reference evidence="13 14" key="1">
    <citation type="submission" date="2018-10" db="EMBL/GenBank/DDBJ databases">
        <title>Genomic Encyclopedia of Type Strains, Phase IV (KMG-IV): sequencing the most valuable type-strain genomes for metagenomic binning, comparative biology and taxonomic classification.</title>
        <authorList>
            <person name="Goeker M."/>
        </authorList>
    </citation>
    <scope>NUCLEOTIDE SEQUENCE [LARGE SCALE GENOMIC DNA]</scope>
    <source>
        <strain evidence="13 14">DSM 3303</strain>
    </source>
</reference>
<evidence type="ECO:0000259" key="11">
    <source>
        <dbReference type="PROSITE" id="PS51007"/>
    </source>
</evidence>
<evidence type="ECO:0000313" key="13">
    <source>
        <dbReference type="EMBL" id="RKQ60135.1"/>
    </source>
</evidence>
<dbReference type="PROSITE" id="PS51007">
    <property type="entry name" value="CYTC"/>
    <property type="match status" value="2"/>
</dbReference>
<feature type="binding site" description="axial binding residue" evidence="9">
    <location>
        <position position="182"/>
    </location>
    <ligand>
        <name>heme c</name>
        <dbReference type="ChEBI" id="CHEBI:61717"/>
        <label>2</label>
    </ligand>
    <ligandPart>
        <name>Fe</name>
        <dbReference type="ChEBI" id="CHEBI:18248"/>
    </ligandPart>
</feature>
<evidence type="ECO:0000313" key="14">
    <source>
        <dbReference type="Proteomes" id="UP000279384"/>
    </source>
</evidence>
<evidence type="ECO:0000256" key="5">
    <source>
        <dbReference type="ARBA" id="ARBA00022764"/>
    </source>
</evidence>
<feature type="binding site" description="covalent" evidence="8">
    <location>
        <position position="44"/>
    </location>
    <ligand>
        <name>heme c</name>
        <dbReference type="ChEBI" id="CHEBI:61717"/>
        <label>1</label>
    </ligand>
</feature>
<protein>
    <submittedName>
        <fullName evidence="12">C-type cytochrome</fullName>
    </submittedName>
    <submittedName>
        <fullName evidence="13">Cbb3-type cytochrome c oxidase subunit III</fullName>
    </submittedName>
</protein>
<accession>A0A495BIG4</accession>
<feature type="signal peptide" evidence="10">
    <location>
        <begin position="1"/>
        <end position="20"/>
    </location>
</feature>